<dbReference type="InterPro" id="IPR004839">
    <property type="entry name" value="Aminotransferase_I/II_large"/>
</dbReference>
<keyword evidence="7" id="KW-0805">Transcription regulation</keyword>
<dbReference type="PRINTS" id="PR00035">
    <property type="entry name" value="HTHGNTR"/>
</dbReference>
<dbReference type="GO" id="GO:0030170">
    <property type="term" value="F:pyridoxal phosphate binding"/>
    <property type="evidence" value="ECO:0007669"/>
    <property type="project" value="InterPro"/>
</dbReference>
<dbReference type="Gene3D" id="3.40.640.10">
    <property type="entry name" value="Type I PLP-dependent aspartate aminotransferase-like (Major domain)"/>
    <property type="match status" value="1"/>
</dbReference>
<dbReference type="GO" id="GO:0003700">
    <property type="term" value="F:DNA-binding transcription factor activity"/>
    <property type="evidence" value="ECO:0007669"/>
    <property type="project" value="InterPro"/>
</dbReference>
<dbReference type="FunFam" id="3.40.640.10:FF:000023">
    <property type="entry name" value="Transcriptional regulator, GntR family"/>
    <property type="match status" value="1"/>
</dbReference>
<keyword evidence="5" id="KW-0808">Transferase</keyword>
<dbReference type="CDD" id="cd07377">
    <property type="entry name" value="WHTH_GntR"/>
    <property type="match status" value="1"/>
</dbReference>
<name>A0A9J6P5H3_9CLOT</name>
<dbReference type="Pfam" id="PF00392">
    <property type="entry name" value="GntR"/>
    <property type="match status" value="1"/>
</dbReference>
<dbReference type="EMBL" id="JAGSOJ010000003">
    <property type="protein sequence ID" value="MCM1991374.1"/>
    <property type="molecule type" value="Genomic_DNA"/>
</dbReference>
<dbReference type="InterPro" id="IPR050859">
    <property type="entry name" value="Class-I_PLP-dep_aminotransf"/>
</dbReference>
<protein>
    <recommendedName>
        <fullName evidence="3">HTH-type transcriptional regulator NorG</fullName>
    </recommendedName>
</protein>
<keyword evidence="6" id="KW-0663">Pyridoxal phosphate</keyword>
<accession>A0A9J6P5H3</accession>
<evidence type="ECO:0000256" key="6">
    <source>
        <dbReference type="ARBA" id="ARBA00022898"/>
    </source>
</evidence>
<organism evidence="11 12">
    <name type="scientific">Oceanirhabdus seepicola</name>
    <dbReference type="NCBI Taxonomy" id="2828781"/>
    <lineage>
        <taxon>Bacteria</taxon>
        <taxon>Bacillati</taxon>
        <taxon>Bacillota</taxon>
        <taxon>Clostridia</taxon>
        <taxon>Eubacteriales</taxon>
        <taxon>Clostridiaceae</taxon>
        <taxon>Oceanirhabdus</taxon>
    </lineage>
</organism>
<keyword evidence="9" id="KW-0804">Transcription</keyword>
<reference evidence="11" key="1">
    <citation type="journal article" date="2021" name="mSystems">
        <title>Bacteria and Archaea Synergistically Convert Glycine Betaine to Biogenic Methane in the Formosa Cold Seep of the South China Sea.</title>
        <authorList>
            <person name="Li L."/>
            <person name="Zhang W."/>
            <person name="Zhang S."/>
            <person name="Song L."/>
            <person name="Sun Q."/>
            <person name="Zhang H."/>
            <person name="Xiang H."/>
            <person name="Dong X."/>
        </authorList>
    </citation>
    <scope>NUCLEOTIDE SEQUENCE</scope>
    <source>
        <strain evidence="11">ZWT</strain>
    </source>
</reference>
<dbReference type="Proteomes" id="UP001056429">
    <property type="component" value="Unassembled WGS sequence"/>
</dbReference>
<dbReference type="PANTHER" id="PTHR42790:SF17">
    <property type="entry name" value="TRANSCRIPTIONAL REGULATOR, GNTR FAMILY"/>
    <property type="match status" value="1"/>
</dbReference>
<evidence type="ECO:0000256" key="8">
    <source>
        <dbReference type="ARBA" id="ARBA00023125"/>
    </source>
</evidence>
<evidence type="ECO:0000256" key="9">
    <source>
        <dbReference type="ARBA" id="ARBA00023163"/>
    </source>
</evidence>
<dbReference type="SMART" id="SM00345">
    <property type="entry name" value="HTH_GNTR"/>
    <property type="match status" value="1"/>
</dbReference>
<dbReference type="PANTHER" id="PTHR42790">
    <property type="entry name" value="AMINOTRANSFERASE"/>
    <property type="match status" value="1"/>
</dbReference>
<dbReference type="Gene3D" id="3.90.1150.10">
    <property type="entry name" value="Aspartate Aminotransferase, domain 1"/>
    <property type="match status" value="1"/>
</dbReference>
<evidence type="ECO:0000256" key="3">
    <source>
        <dbReference type="ARBA" id="ARBA00015123"/>
    </source>
</evidence>
<dbReference type="GO" id="GO:0008483">
    <property type="term" value="F:transaminase activity"/>
    <property type="evidence" value="ECO:0007669"/>
    <property type="project" value="UniProtKB-KW"/>
</dbReference>
<dbReference type="CDD" id="cd00609">
    <property type="entry name" value="AAT_like"/>
    <property type="match status" value="1"/>
</dbReference>
<dbReference type="InterPro" id="IPR015421">
    <property type="entry name" value="PyrdxlP-dep_Trfase_major"/>
</dbReference>
<dbReference type="InterPro" id="IPR015422">
    <property type="entry name" value="PyrdxlP-dep_Trfase_small"/>
</dbReference>
<gene>
    <name evidence="11" type="ORF">KDK92_16695</name>
</gene>
<dbReference type="GO" id="GO:1901605">
    <property type="term" value="P:alpha-amino acid metabolic process"/>
    <property type="evidence" value="ECO:0007669"/>
    <property type="project" value="TreeGrafter"/>
</dbReference>
<dbReference type="InterPro" id="IPR036390">
    <property type="entry name" value="WH_DNA-bd_sf"/>
</dbReference>
<keyword evidence="4 11" id="KW-0032">Aminotransferase</keyword>
<evidence type="ECO:0000313" key="11">
    <source>
        <dbReference type="EMBL" id="MCM1991374.1"/>
    </source>
</evidence>
<dbReference type="InterPro" id="IPR015424">
    <property type="entry name" value="PyrdxlP-dep_Trfase"/>
</dbReference>
<evidence type="ECO:0000256" key="4">
    <source>
        <dbReference type="ARBA" id="ARBA00022576"/>
    </source>
</evidence>
<evidence type="ECO:0000259" key="10">
    <source>
        <dbReference type="PROSITE" id="PS50949"/>
    </source>
</evidence>
<evidence type="ECO:0000313" key="12">
    <source>
        <dbReference type="Proteomes" id="UP001056429"/>
    </source>
</evidence>
<evidence type="ECO:0000256" key="5">
    <source>
        <dbReference type="ARBA" id="ARBA00022679"/>
    </source>
</evidence>
<evidence type="ECO:0000256" key="2">
    <source>
        <dbReference type="ARBA" id="ARBA00005384"/>
    </source>
</evidence>
<dbReference type="SUPFAM" id="SSF53383">
    <property type="entry name" value="PLP-dependent transferases"/>
    <property type="match status" value="1"/>
</dbReference>
<evidence type="ECO:0000256" key="7">
    <source>
        <dbReference type="ARBA" id="ARBA00023015"/>
    </source>
</evidence>
<proteinExistence type="inferred from homology"/>
<sequence>MIINWKPNRDSDKSLYDQIYNYIINQISNGDWYIDSRLPSERKLAEAMEVNRSTISNVLDELKSEGVLISRGSKGTFVANNTWSILASTSQPNWKKYLDQGIHKPNQTTIQMINKYEFEDGMIRLGTGEISTDLFPTEYVNEIMSNITLNSLNYEEPLGYKPLREAICKYLSKFDIELKPEQVLIVSGSLQALSLISIGLLQPGSTVFVEKPSYLKSLHIFQSAGMKLKEILMDEDGIDLNDLRKKLNKSGTNMLYTIPTFHNPTGIVMNESKRKQLMEIIKEFQLPVIEDDAYADLWFSKAPPKPLKSMDDSGSVLYTGTLSKSFSPGLRIGWIAGSESVIERLGDIKMQTDYGSSSISQLIAFEWFDKGYHERYQIGLKSSLKSKCKLVLELLSTHFSDIAKWQKPNGGFYIWVTLKKDINMFKLFEDALKSKLLINPGYIYDFNENNSIRLSIAYATGSELEYGIRKLSEIIRKYY</sequence>
<dbReference type="InterPro" id="IPR036388">
    <property type="entry name" value="WH-like_DNA-bd_sf"/>
</dbReference>
<evidence type="ECO:0000256" key="1">
    <source>
        <dbReference type="ARBA" id="ARBA00001933"/>
    </source>
</evidence>
<dbReference type="InterPro" id="IPR000524">
    <property type="entry name" value="Tscrpt_reg_HTH_GntR"/>
</dbReference>
<dbReference type="GO" id="GO:0003677">
    <property type="term" value="F:DNA binding"/>
    <property type="evidence" value="ECO:0007669"/>
    <property type="project" value="UniProtKB-KW"/>
</dbReference>
<dbReference type="Pfam" id="PF00155">
    <property type="entry name" value="Aminotran_1_2"/>
    <property type="match status" value="1"/>
</dbReference>
<dbReference type="PROSITE" id="PS50949">
    <property type="entry name" value="HTH_GNTR"/>
    <property type="match status" value="1"/>
</dbReference>
<dbReference type="AlphaFoldDB" id="A0A9J6P5H3"/>
<keyword evidence="8" id="KW-0238">DNA-binding</keyword>
<reference evidence="11" key="2">
    <citation type="submission" date="2021-04" db="EMBL/GenBank/DDBJ databases">
        <authorList>
            <person name="Dong X."/>
        </authorList>
    </citation>
    <scope>NUCLEOTIDE SEQUENCE</scope>
    <source>
        <strain evidence="11">ZWT</strain>
    </source>
</reference>
<comment type="cofactor">
    <cofactor evidence="1">
        <name>pyridoxal 5'-phosphate</name>
        <dbReference type="ChEBI" id="CHEBI:597326"/>
    </cofactor>
</comment>
<dbReference type="SUPFAM" id="SSF46785">
    <property type="entry name" value="Winged helix' DNA-binding domain"/>
    <property type="match status" value="1"/>
</dbReference>
<keyword evidence="12" id="KW-1185">Reference proteome</keyword>
<dbReference type="Gene3D" id="1.10.10.10">
    <property type="entry name" value="Winged helix-like DNA-binding domain superfamily/Winged helix DNA-binding domain"/>
    <property type="match status" value="1"/>
</dbReference>
<comment type="caution">
    <text evidence="11">The sequence shown here is derived from an EMBL/GenBank/DDBJ whole genome shotgun (WGS) entry which is preliminary data.</text>
</comment>
<comment type="similarity">
    <text evidence="2">In the C-terminal section; belongs to the class-I pyridoxal-phosphate-dependent aminotransferase family.</text>
</comment>
<feature type="domain" description="HTH gntR-type" evidence="10">
    <location>
        <begin position="13"/>
        <end position="81"/>
    </location>
</feature>